<dbReference type="GeneID" id="27346281"/>
<dbReference type="Proteomes" id="UP000054466">
    <property type="component" value="Unassembled WGS sequence"/>
</dbReference>
<dbReference type="RefSeq" id="XP_016247556.1">
    <property type="nucleotide sequence ID" value="XM_016394137.1"/>
</dbReference>
<dbReference type="VEuPathDB" id="FungiDB:PV07_07087"/>
<sequence length="156" mass="17432">MPYPGTYKDNPAPEFRGYFLCDRAMQRLPHATRLNCVSDPRCPAFISRADKSRNPNHWAWTLEAQDENLSLGSLSLLLDALLAESTLRVHPQVPLIARSDLGMVVQHSPPPGSLPRKTGNPGRMAKFVAGHEPMDFNPRICNDDDGAFHNLSPRYL</sequence>
<protein>
    <submittedName>
        <fullName evidence="1">Uncharacterized protein</fullName>
    </submittedName>
</protein>
<dbReference type="HOGENOM" id="CLU_1686379_0_0_1"/>
<dbReference type="AlphaFoldDB" id="A0A0D2CA75"/>
<accession>A0A0D2CA75</accession>
<evidence type="ECO:0000313" key="2">
    <source>
        <dbReference type="Proteomes" id="UP000054466"/>
    </source>
</evidence>
<name>A0A0D2CA75_9EURO</name>
<keyword evidence="2" id="KW-1185">Reference proteome</keyword>
<proteinExistence type="predicted"/>
<reference evidence="1 2" key="1">
    <citation type="submission" date="2015-01" db="EMBL/GenBank/DDBJ databases">
        <title>The Genome Sequence of Cladophialophora immunda CBS83496.</title>
        <authorList>
            <consortium name="The Broad Institute Genomics Platform"/>
            <person name="Cuomo C."/>
            <person name="de Hoog S."/>
            <person name="Gorbushina A."/>
            <person name="Stielow B."/>
            <person name="Teixiera M."/>
            <person name="Abouelleil A."/>
            <person name="Chapman S.B."/>
            <person name="Priest M."/>
            <person name="Young S.K."/>
            <person name="Wortman J."/>
            <person name="Nusbaum C."/>
            <person name="Birren B."/>
        </authorList>
    </citation>
    <scope>NUCLEOTIDE SEQUENCE [LARGE SCALE GENOMIC DNA]</scope>
    <source>
        <strain evidence="1 2">CBS 83496</strain>
    </source>
</reference>
<evidence type="ECO:0000313" key="1">
    <source>
        <dbReference type="EMBL" id="KIW27340.1"/>
    </source>
</evidence>
<organism evidence="1 2">
    <name type="scientific">Cladophialophora immunda</name>
    <dbReference type="NCBI Taxonomy" id="569365"/>
    <lineage>
        <taxon>Eukaryota</taxon>
        <taxon>Fungi</taxon>
        <taxon>Dikarya</taxon>
        <taxon>Ascomycota</taxon>
        <taxon>Pezizomycotina</taxon>
        <taxon>Eurotiomycetes</taxon>
        <taxon>Chaetothyriomycetidae</taxon>
        <taxon>Chaetothyriales</taxon>
        <taxon>Herpotrichiellaceae</taxon>
        <taxon>Cladophialophora</taxon>
    </lineage>
</organism>
<dbReference type="EMBL" id="KN847043">
    <property type="protein sequence ID" value="KIW27340.1"/>
    <property type="molecule type" value="Genomic_DNA"/>
</dbReference>
<gene>
    <name evidence="1" type="ORF">PV07_07087</name>
</gene>